<reference evidence="2" key="1">
    <citation type="submission" date="2014-02" db="EMBL/GenBank/DDBJ databases">
        <title>Expanding our view of genomic diversity in Candidatus Accumulibacter clades.</title>
        <authorList>
            <person name="Skennerton C.T."/>
            <person name="Barr J.J."/>
            <person name="Slater F.R."/>
            <person name="Bond P.L."/>
            <person name="Tyson G.W."/>
        </authorList>
    </citation>
    <scope>NUCLEOTIDE SEQUENCE [LARGE SCALE GENOMIC DNA]</scope>
</reference>
<dbReference type="InterPro" id="IPR020904">
    <property type="entry name" value="Sc_DH/Rdtase_CS"/>
</dbReference>
<dbReference type="EMBL" id="JFAX01000004">
    <property type="protein sequence ID" value="EXI68656.1"/>
    <property type="molecule type" value="Genomic_DNA"/>
</dbReference>
<name>A0A011N1A8_9PROT</name>
<dbReference type="STRING" id="1454001.AW08_00968"/>
<dbReference type="PANTHER" id="PTHR42760">
    <property type="entry name" value="SHORT-CHAIN DEHYDROGENASES/REDUCTASES FAMILY MEMBER"/>
    <property type="match status" value="1"/>
</dbReference>
<dbReference type="InterPro" id="IPR036291">
    <property type="entry name" value="NAD(P)-bd_dom_sf"/>
</dbReference>
<keyword evidence="2" id="KW-0560">Oxidoreductase</keyword>
<protein>
    <submittedName>
        <fullName evidence="2">Glucose 1-dehydrogenase 1</fullName>
        <ecNumber evidence="2">1.1.1.47</ecNumber>
    </submittedName>
</protein>
<dbReference type="FunFam" id="3.40.50.720:FF:000084">
    <property type="entry name" value="Short-chain dehydrogenase reductase"/>
    <property type="match status" value="1"/>
</dbReference>
<dbReference type="Proteomes" id="UP000020218">
    <property type="component" value="Unassembled WGS sequence"/>
</dbReference>
<sequence length="267" mass="27692">MAGRLQDKVAIVTGSGSVGPGWGNGKAMSVLFARQGARVVGVDIDAAAAAATQDIIDGEGGQAIAVVADVTSGADVERLVATALAAYGRIDILVNNVGIAVVGGPAELDEAAWERVMAVNIKSAYLTCHHVLPVMIRQRAGAIVNNASVAVRGWAGVNYGFYAASKGAMVAMTRTMAIRHAPDGIRANCVLPGLMNTPLVHAALTRVYGEEGDIDNLIRKRDAQCPLGRMGDAWDTAYAALFLASDEAKYITATELLVDGGLSARFA</sequence>
<dbReference type="PRINTS" id="PR00081">
    <property type="entry name" value="GDHRDH"/>
</dbReference>
<comment type="similarity">
    <text evidence="1">Belongs to the short-chain dehydrogenases/reductases (SDR) family.</text>
</comment>
<proteinExistence type="inferred from homology"/>
<keyword evidence="3" id="KW-1185">Reference proteome</keyword>
<dbReference type="PROSITE" id="PS00061">
    <property type="entry name" value="ADH_SHORT"/>
    <property type="match status" value="1"/>
</dbReference>
<gene>
    <name evidence="2" type="primary">gdhI</name>
    <name evidence="2" type="ORF">AW08_00968</name>
</gene>
<dbReference type="Pfam" id="PF13561">
    <property type="entry name" value="adh_short_C2"/>
    <property type="match status" value="1"/>
</dbReference>
<organism evidence="2 3">
    <name type="scientific">Candidatus Accumulibacter adjunctus</name>
    <dbReference type="NCBI Taxonomy" id="1454001"/>
    <lineage>
        <taxon>Bacteria</taxon>
        <taxon>Pseudomonadati</taxon>
        <taxon>Pseudomonadota</taxon>
        <taxon>Betaproteobacteria</taxon>
        <taxon>Candidatus Accumulibacter</taxon>
    </lineage>
</organism>
<dbReference type="PRINTS" id="PR00080">
    <property type="entry name" value="SDRFAMILY"/>
</dbReference>
<dbReference type="AlphaFoldDB" id="A0A011N1A8"/>
<dbReference type="PATRIC" id="fig|1454001.3.peg.914"/>
<dbReference type="GO" id="GO:0006633">
    <property type="term" value="P:fatty acid biosynthetic process"/>
    <property type="evidence" value="ECO:0007669"/>
    <property type="project" value="TreeGrafter"/>
</dbReference>
<evidence type="ECO:0000313" key="3">
    <source>
        <dbReference type="Proteomes" id="UP000020218"/>
    </source>
</evidence>
<comment type="caution">
    <text evidence="2">The sequence shown here is derived from an EMBL/GenBank/DDBJ whole genome shotgun (WGS) entry which is preliminary data.</text>
</comment>
<evidence type="ECO:0000256" key="1">
    <source>
        <dbReference type="ARBA" id="ARBA00006484"/>
    </source>
</evidence>
<dbReference type="SUPFAM" id="SSF51735">
    <property type="entry name" value="NAD(P)-binding Rossmann-fold domains"/>
    <property type="match status" value="1"/>
</dbReference>
<dbReference type="GO" id="GO:0047936">
    <property type="term" value="F:glucose 1-dehydrogenase [NAD(P)+] activity"/>
    <property type="evidence" value="ECO:0007669"/>
    <property type="project" value="UniProtKB-EC"/>
</dbReference>
<dbReference type="Gene3D" id="3.40.50.720">
    <property type="entry name" value="NAD(P)-binding Rossmann-like Domain"/>
    <property type="match status" value="1"/>
</dbReference>
<evidence type="ECO:0000313" key="2">
    <source>
        <dbReference type="EMBL" id="EXI68656.1"/>
    </source>
</evidence>
<accession>A0A011N1A8</accession>
<dbReference type="PANTHER" id="PTHR42760:SF122">
    <property type="entry name" value="NAD(P)-BINDING PROTEIN"/>
    <property type="match status" value="1"/>
</dbReference>
<dbReference type="NCBIfam" id="NF005559">
    <property type="entry name" value="PRK07231.1"/>
    <property type="match status" value="1"/>
</dbReference>
<dbReference type="InterPro" id="IPR002347">
    <property type="entry name" value="SDR_fam"/>
</dbReference>
<dbReference type="EC" id="1.1.1.47" evidence="2"/>
<dbReference type="GO" id="GO:0048038">
    <property type="term" value="F:quinone binding"/>
    <property type="evidence" value="ECO:0007669"/>
    <property type="project" value="TreeGrafter"/>
</dbReference>